<name>A0A1G1Z263_9BACT</name>
<keyword evidence="1" id="KW-0812">Transmembrane</keyword>
<keyword evidence="1" id="KW-1133">Transmembrane helix</keyword>
<reference evidence="2 3" key="1">
    <citation type="journal article" date="2016" name="Nat. Commun.">
        <title>Thousands of microbial genomes shed light on interconnected biogeochemical processes in an aquifer system.</title>
        <authorList>
            <person name="Anantharaman K."/>
            <person name="Brown C.T."/>
            <person name="Hug L.A."/>
            <person name="Sharon I."/>
            <person name="Castelle C.J."/>
            <person name="Probst A.J."/>
            <person name="Thomas B.C."/>
            <person name="Singh A."/>
            <person name="Wilkins M.J."/>
            <person name="Karaoz U."/>
            <person name="Brodie E.L."/>
            <person name="Williams K.H."/>
            <person name="Hubbard S.S."/>
            <person name="Banfield J.F."/>
        </authorList>
    </citation>
    <scope>NUCLEOTIDE SEQUENCE [LARGE SCALE GENOMIC DNA]</scope>
</reference>
<organism evidence="2 3">
    <name type="scientific">Candidatus Colwellbacteria bacterium RIFCSPHIGHO2_02_FULL_43_15</name>
    <dbReference type="NCBI Taxonomy" id="1797686"/>
    <lineage>
        <taxon>Bacteria</taxon>
        <taxon>Candidatus Colwelliibacteriota</taxon>
    </lineage>
</organism>
<evidence type="ECO:0000256" key="1">
    <source>
        <dbReference type="SAM" id="Phobius"/>
    </source>
</evidence>
<dbReference type="Proteomes" id="UP000178651">
    <property type="component" value="Unassembled WGS sequence"/>
</dbReference>
<comment type="caution">
    <text evidence="2">The sequence shown here is derived from an EMBL/GenBank/DDBJ whole genome shotgun (WGS) entry which is preliminary data.</text>
</comment>
<keyword evidence="1" id="KW-0472">Membrane</keyword>
<evidence type="ECO:0000313" key="2">
    <source>
        <dbReference type="EMBL" id="OGY58096.1"/>
    </source>
</evidence>
<protein>
    <recommendedName>
        <fullName evidence="4">Polymerase nucleotidyl transferase domain-containing protein</fullName>
    </recommendedName>
</protein>
<gene>
    <name evidence="2" type="ORF">A3D47_00455</name>
</gene>
<feature type="transmembrane region" description="Helical" evidence="1">
    <location>
        <begin position="58"/>
        <end position="74"/>
    </location>
</feature>
<feature type="transmembrane region" description="Helical" evidence="1">
    <location>
        <begin position="20"/>
        <end position="38"/>
    </location>
</feature>
<dbReference type="AlphaFoldDB" id="A0A1G1Z263"/>
<evidence type="ECO:0000313" key="3">
    <source>
        <dbReference type="Proteomes" id="UP000178651"/>
    </source>
</evidence>
<sequence>MKNSELSEKKWSKFLRRVRLFRFVPFTDFVLAAGSLATGNLHENSDFDVILGVRNGRVFTTRFFAVTFLGFLGVRRKKMTHGEEASDKICLSHFVTAKSYRLTPPYNDYWQNLYYNLVPVLGSDEKINDFFKANNWLKPERVYDQKAYKGNPFHLNPKDSLIRSLLEKALGGGFGDWLERRLKNLQIRRIERSLDVVEGYKPRVIYTDDELEFHPDTRRIEEMIKNKTIKVVKRA</sequence>
<evidence type="ECO:0008006" key="4">
    <source>
        <dbReference type="Google" id="ProtNLM"/>
    </source>
</evidence>
<dbReference type="EMBL" id="MHIU01000005">
    <property type="protein sequence ID" value="OGY58096.1"/>
    <property type="molecule type" value="Genomic_DNA"/>
</dbReference>
<accession>A0A1G1Z263</accession>
<proteinExistence type="predicted"/>